<dbReference type="EMBL" id="CR555306">
    <property type="protein sequence ID" value="CAI08260.1"/>
    <property type="molecule type" value="Genomic_DNA"/>
</dbReference>
<evidence type="ECO:0000256" key="1">
    <source>
        <dbReference type="SAM" id="MobiDB-lite"/>
    </source>
</evidence>
<dbReference type="STRING" id="76114.ebA3790"/>
<feature type="compositionally biased region" description="Basic and acidic residues" evidence="1">
    <location>
        <begin position="67"/>
        <end position="76"/>
    </location>
</feature>
<sequence>MGLLDLAMQEHALVETGLPTTRRTPDLRAAPQAVHNVTPHENKTSWNIIDGFPSLESGFAKGRSPRRASDEADRTRPPNGTTVQEHPFTLHLLSLCLGAAVLALHTPAQAQVYECREGSRTVFSGIPCEADSAPLEVKPAAGDYSQPDDLRARLRTEAGRVELKRIDDERAARRRDATAENELRRKAESDHCLQIRKDRARALRHPDNARREREAAEKLSEREFFECRRAERLR</sequence>
<evidence type="ECO:0008006" key="4">
    <source>
        <dbReference type="Google" id="ProtNLM"/>
    </source>
</evidence>
<accession>Q5P354</accession>
<proteinExistence type="predicted"/>
<dbReference type="OrthoDB" id="8904499at2"/>
<keyword evidence="3" id="KW-1185">Reference proteome</keyword>
<feature type="region of interest" description="Disordered" evidence="1">
    <location>
        <begin position="57"/>
        <end position="84"/>
    </location>
</feature>
<dbReference type="RefSeq" id="WP_011237951.1">
    <property type="nucleotide sequence ID" value="NC_006513.1"/>
</dbReference>
<name>Q5P354_AROAE</name>
<gene>
    <name evidence="2" type="ORF">ebA3790</name>
</gene>
<dbReference type="HOGENOM" id="CLU_1183064_0_0_4"/>
<organism evidence="2 3">
    <name type="scientific">Aromatoleum aromaticum (strain DSM 19018 / LMG 30748 / EbN1)</name>
    <name type="common">Azoarcus sp. (strain EbN1)</name>
    <dbReference type="NCBI Taxonomy" id="76114"/>
    <lineage>
        <taxon>Bacteria</taxon>
        <taxon>Pseudomonadati</taxon>
        <taxon>Pseudomonadota</taxon>
        <taxon>Betaproteobacteria</taxon>
        <taxon>Rhodocyclales</taxon>
        <taxon>Rhodocyclaceae</taxon>
        <taxon>Aromatoleum</taxon>
    </lineage>
</organism>
<dbReference type="AlphaFoldDB" id="Q5P354"/>
<protein>
    <recommendedName>
        <fullName evidence="4">DUF4124 domain-containing protein</fullName>
    </recommendedName>
</protein>
<reference evidence="2 3" key="1">
    <citation type="journal article" date="2005" name="Arch. Microbiol.">
        <title>The genome sequence of an anaerobic aromatic-degrading denitrifying bacterium, strain EbN1.</title>
        <authorList>
            <person name="Rabus R."/>
            <person name="Kube M."/>
            <person name="Heider J."/>
            <person name="Beck A."/>
            <person name="Heitmann K."/>
            <person name="Widdel F."/>
            <person name="Reinhardt R."/>
        </authorList>
    </citation>
    <scope>NUCLEOTIDE SEQUENCE [LARGE SCALE GENOMIC DNA]</scope>
    <source>
        <strain evidence="2 3">EbN1</strain>
    </source>
</reference>
<evidence type="ECO:0000313" key="3">
    <source>
        <dbReference type="Proteomes" id="UP000006552"/>
    </source>
</evidence>
<dbReference type="KEGG" id="eba:ebA3790"/>
<dbReference type="Proteomes" id="UP000006552">
    <property type="component" value="Chromosome"/>
</dbReference>
<evidence type="ECO:0000313" key="2">
    <source>
        <dbReference type="EMBL" id="CAI08260.1"/>
    </source>
</evidence>